<dbReference type="Pfam" id="PF00583">
    <property type="entry name" value="Acetyltransf_1"/>
    <property type="match status" value="1"/>
</dbReference>
<protein>
    <submittedName>
        <fullName evidence="4">Protease synthase and sporulation negative regulatory protein PAI 1</fullName>
        <ecNumber evidence="4">2.3.1.-</ecNumber>
    </submittedName>
</protein>
<dbReference type="GO" id="GO:0008233">
    <property type="term" value="F:peptidase activity"/>
    <property type="evidence" value="ECO:0007669"/>
    <property type="project" value="UniProtKB-KW"/>
</dbReference>
<dbReference type="InterPro" id="IPR000182">
    <property type="entry name" value="GNAT_dom"/>
</dbReference>
<name>A0A6I6MK37_9CAUL</name>
<dbReference type="GO" id="GO:0006508">
    <property type="term" value="P:proteolysis"/>
    <property type="evidence" value="ECO:0007669"/>
    <property type="project" value="UniProtKB-KW"/>
</dbReference>
<dbReference type="SUPFAM" id="SSF55729">
    <property type="entry name" value="Acyl-CoA N-acyltransferases (Nat)"/>
    <property type="match status" value="1"/>
</dbReference>
<dbReference type="GO" id="GO:0016747">
    <property type="term" value="F:acyltransferase activity, transferring groups other than amino-acyl groups"/>
    <property type="evidence" value="ECO:0007669"/>
    <property type="project" value="InterPro"/>
</dbReference>
<evidence type="ECO:0000256" key="1">
    <source>
        <dbReference type="ARBA" id="ARBA00022679"/>
    </source>
</evidence>
<accession>A0A6I6MK37</accession>
<dbReference type="AlphaFoldDB" id="A0A6I6MK37"/>
<dbReference type="PROSITE" id="PS51186">
    <property type="entry name" value="GNAT"/>
    <property type="match status" value="1"/>
</dbReference>
<evidence type="ECO:0000313" key="5">
    <source>
        <dbReference type="Proteomes" id="UP000431269"/>
    </source>
</evidence>
<keyword evidence="1 4" id="KW-0808">Transferase</keyword>
<dbReference type="Gene3D" id="3.40.630.30">
    <property type="match status" value="1"/>
</dbReference>
<evidence type="ECO:0000313" key="4">
    <source>
        <dbReference type="EMBL" id="QGZ95645.1"/>
    </source>
</evidence>
<organism evidence="4 5">
    <name type="scientific">Terricaulis silvestris</name>
    <dbReference type="NCBI Taxonomy" id="2686094"/>
    <lineage>
        <taxon>Bacteria</taxon>
        <taxon>Pseudomonadati</taxon>
        <taxon>Pseudomonadota</taxon>
        <taxon>Alphaproteobacteria</taxon>
        <taxon>Caulobacterales</taxon>
        <taxon>Caulobacteraceae</taxon>
        <taxon>Terricaulis</taxon>
    </lineage>
</organism>
<keyword evidence="5" id="KW-1185">Reference proteome</keyword>
<dbReference type="EC" id="2.3.1.-" evidence="4"/>
<keyword evidence="4" id="KW-0645">Protease</keyword>
<dbReference type="InterPro" id="IPR016181">
    <property type="entry name" value="Acyl_CoA_acyltransferase"/>
</dbReference>
<evidence type="ECO:0000259" key="3">
    <source>
        <dbReference type="PROSITE" id="PS51186"/>
    </source>
</evidence>
<gene>
    <name evidence="4" type="primary">paiA</name>
    <name evidence="4" type="ORF">DSM104635_02495</name>
</gene>
<dbReference type="KEGG" id="tsv:DSM104635_02495"/>
<sequence length="167" mass="18899">MFTYRDATAVDAEAIADFARETWTATFGHLYPPEDLNAFLTAKFGADIQRREMADGLRYVLAFDDAGLAGYCAMGALDMPVDDPRALELHRLYIHERAKGAGVAVKLMDETIAWARAKGAPALYLSVWENNERAQRFYRRVGFADYSEWDFMVGATADRDFIWRLAL</sequence>
<dbReference type="CDD" id="cd04301">
    <property type="entry name" value="NAT_SF"/>
    <property type="match status" value="1"/>
</dbReference>
<dbReference type="RefSeq" id="WP_158766491.1">
    <property type="nucleotide sequence ID" value="NZ_CP047045.1"/>
</dbReference>
<dbReference type="Proteomes" id="UP000431269">
    <property type="component" value="Chromosome"/>
</dbReference>
<dbReference type="InterPro" id="IPR050832">
    <property type="entry name" value="Bact_Acetyltransf"/>
</dbReference>
<evidence type="ECO:0000256" key="2">
    <source>
        <dbReference type="ARBA" id="ARBA00023315"/>
    </source>
</evidence>
<reference evidence="5" key="1">
    <citation type="submission" date="2019-12" db="EMBL/GenBank/DDBJ databases">
        <title>Complete genome of Terracaulis silvestris 0127_4.</title>
        <authorList>
            <person name="Vieira S."/>
            <person name="Riedel T."/>
            <person name="Sproer C."/>
            <person name="Pascual J."/>
            <person name="Boedeker C."/>
            <person name="Overmann J."/>
        </authorList>
    </citation>
    <scope>NUCLEOTIDE SEQUENCE [LARGE SCALE GENOMIC DNA]</scope>
    <source>
        <strain evidence="5">0127_4</strain>
    </source>
</reference>
<dbReference type="EMBL" id="CP047045">
    <property type="protein sequence ID" value="QGZ95645.1"/>
    <property type="molecule type" value="Genomic_DNA"/>
</dbReference>
<keyword evidence="2 4" id="KW-0012">Acyltransferase</keyword>
<dbReference type="PANTHER" id="PTHR43877">
    <property type="entry name" value="AMINOALKYLPHOSPHONATE N-ACETYLTRANSFERASE-RELATED-RELATED"/>
    <property type="match status" value="1"/>
</dbReference>
<feature type="domain" description="N-acetyltransferase" evidence="3">
    <location>
        <begin position="2"/>
        <end position="167"/>
    </location>
</feature>
<proteinExistence type="predicted"/>
<keyword evidence="4" id="KW-0378">Hydrolase</keyword>